<evidence type="ECO:0000256" key="2">
    <source>
        <dbReference type="ARBA" id="ARBA00022475"/>
    </source>
</evidence>
<evidence type="ECO:0000256" key="5">
    <source>
        <dbReference type="ARBA" id="ARBA00022989"/>
    </source>
</evidence>
<sequence>MEHEELRFAIARFDHYYDSVNNKGQFYLGMNTFLLSAYGACFIVIREKEILSNPGIKLYLIVLSIICFLSISVTLFSILPYLGSSNLTSGKSYIYYQDIASISLSEYKLNIHSANKEKVLDDLIIQSHSLALGLKFKFKCLKWAGILIFLEFIIIPFFFYNLLQIL</sequence>
<dbReference type="Pfam" id="PF18967">
    <property type="entry name" value="PycTM"/>
    <property type="match status" value="1"/>
</dbReference>
<keyword evidence="5 8" id="KW-1133">Transmembrane helix</keyword>
<dbReference type="GO" id="GO:0005886">
    <property type="term" value="C:plasma membrane"/>
    <property type="evidence" value="ECO:0007669"/>
    <property type="project" value="UniProtKB-SubCell"/>
</dbReference>
<organism evidence="10 11">
    <name type="scientific">Adhaeribacter soli</name>
    <dbReference type="NCBI Taxonomy" id="2607655"/>
    <lineage>
        <taxon>Bacteria</taxon>
        <taxon>Pseudomonadati</taxon>
        <taxon>Bacteroidota</taxon>
        <taxon>Cytophagia</taxon>
        <taxon>Cytophagales</taxon>
        <taxon>Hymenobacteraceae</taxon>
        <taxon>Adhaeribacter</taxon>
    </lineage>
</organism>
<proteinExistence type="predicted"/>
<name>A0A5N1IM54_9BACT</name>
<evidence type="ECO:0000256" key="7">
    <source>
        <dbReference type="ARBA" id="ARBA00023136"/>
    </source>
</evidence>
<gene>
    <name evidence="10" type="ORF">F0P94_14755</name>
</gene>
<evidence type="ECO:0000256" key="6">
    <source>
        <dbReference type="ARBA" id="ARBA00023118"/>
    </source>
</evidence>
<keyword evidence="4" id="KW-0547">Nucleotide-binding</keyword>
<feature type="transmembrane region" description="Helical" evidence="8">
    <location>
        <begin position="26"/>
        <end position="46"/>
    </location>
</feature>
<evidence type="ECO:0000313" key="10">
    <source>
        <dbReference type="EMBL" id="KAA9331152.1"/>
    </source>
</evidence>
<feature type="transmembrane region" description="Helical" evidence="8">
    <location>
        <begin position="143"/>
        <end position="163"/>
    </location>
</feature>
<reference evidence="10 11" key="1">
    <citation type="submission" date="2019-09" db="EMBL/GenBank/DDBJ databases">
        <title>Genome sequence of Adhaeribacter sp. M2.</title>
        <authorList>
            <person name="Srinivasan S."/>
        </authorList>
    </citation>
    <scope>NUCLEOTIDE SEQUENCE [LARGE SCALE GENOMIC DNA]</scope>
    <source>
        <strain evidence="10 11">M2</strain>
    </source>
</reference>
<dbReference type="RefSeq" id="WP_150904675.1">
    <property type="nucleotide sequence ID" value="NZ_VTWT01000008.1"/>
</dbReference>
<dbReference type="InterPro" id="IPR043760">
    <property type="entry name" value="PycTM_dom"/>
</dbReference>
<dbReference type="AlphaFoldDB" id="A0A5N1IM54"/>
<keyword evidence="6" id="KW-0051">Antiviral defense</keyword>
<comment type="caution">
    <text evidence="10">The sequence shown here is derived from an EMBL/GenBank/DDBJ whole genome shotgun (WGS) entry which is preliminary data.</text>
</comment>
<protein>
    <recommendedName>
        <fullName evidence="9">Pycsar effector protein domain-containing protein</fullName>
    </recommendedName>
</protein>
<evidence type="ECO:0000256" key="8">
    <source>
        <dbReference type="SAM" id="Phobius"/>
    </source>
</evidence>
<evidence type="ECO:0000256" key="3">
    <source>
        <dbReference type="ARBA" id="ARBA00022692"/>
    </source>
</evidence>
<dbReference type="GO" id="GO:0000166">
    <property type="term" value="F:nucleotide binding"/>
    <property type="evidence" value="ECO:0007669"/>
    <property type="project" value="UniProtKB-KW"/>
</dbReference>
<dbReference type="GO" id="GO:0051607">
    <property type="term" value="P:defense response to virus"/>
    <property type="evidence" value="ECO:0007669"/>
    <property type="project" value="UniProtKB-KW"/>
</dbReference>
<feature type="transmembrane region" description="Helical" evidence="8">
    <location>
        <begin position="58"/>
        <end position="82"/>
    </location>
</feature>
<keyword evidence="2" id="KW-1003">Cell membrane</keyword>
<accession>A0A5N1IM54</accession>
<dbReference type="EMBL" id="VTWT01000008">
    <property type="protein sequence ID" value="KAA9331152.1"/>
    <property type="molecule type" value="Genomic_DNA"/>
</dbReference>
<keyword evidence="11" id="KW-1185">Reference proteome</keyword>
<keyword evidence="3 8" id="KW-0812">Transmembrane</keyword>
<evidence type="ECO:0000256" key="1">
    <source>
        <dbReference type="ARBA" id="ARBA00004236"/>
    </source>
</evidence>
<comment type="subcellular location">
    <subcellularLocation>
        <location evidence="1">Cell membrane</location>
    </subcellularLocation>
</comment>
<evidence type="ECO:0000256" key="4">
    <source>
        <dbReference type="ARBA" id="ARBA00022741"/>
    </source>
</evidence>
<keyword evidence="7 8" id="KW-0472">Membrane</keyword>
<feature type="domain" description="Pycsar effector protein" evidence="9">
    <location>
        <begin position="6"/>
        <end position="156"/>
    </location>
</feature>
<evidence type="ECO:0000313" key="11">
    <source>
        <dbReference type="Proteomes" id="UP000326570"/>
    </source>
</evidence>
<evidence type="ECO:0000259" key="9">
    <source>
        <dbReference type="Pfam" id="PF18967"/>
    </source>
</evidence>
<dbReference type="Proteomes" id="UP000326570">
    <property type="component" value="Unassembled WGS sequence"/>
</dbReference>